<reference evidence="1 3" key="1">
    <citation type="submission" date="2018-11" db="EMBL/GenBank/DDBJ databases">
        <title>Proposal to divide the Flavobacteriaceae and reorganize its genera based on Amino Acid Identity values calculated from whole genome sequences.</title>
        <authorList>
            <person name="Nicholson A.C."/>
            <person name="Gulvik C.A."/>
            <person name="Whitney A.M."/>
            <person name="Humrighouse B.W."/>
            <person name="Bell M."/>
            <person name="Holmes B."/>
            <person name="Steigerwalt A."/>
            <person name="Villarma A."/>
            <person name="Sheth M."/>
            <person name="Batra D."/>
            <person name="Pryor J."/>
            <person name="Bernardet J.-F."/>
            <person name="Hugo C."/>
            <person name="Kampfer P."/>
            <person name="Newman J."/>
            <person name="Mcquiston J.R."/>
        </authorList>
    </citation>
    <scope>NUCLEOTIDE SEQUENCE [LARGE SCALE GENOMIC DNA]</scope>
    <source>
        <strain evidence="1 3">DSM 15235</strain>
    </source>
</reference>
<protein>
    <submittedName>
        <fullName evidence="1">Uncharacterized protein</fullName>
    </submittedName>
</protein>
<name>A0A3N0VS87_9FLAO</name>
<dbReference type="EMBL" id="SOQW01000003">
    <property type="protein sequence ID" value="TDX91945.1"/>
    <property type="molecule type" value="Genomic_DNA"/>
</dbReference>
<dbReference type="EMBL" id="RJTX01000004">
    <property type="protein sequence ID" value="ROH95672.1"/>
    <property type="molecule type" value="Genomic_DNA"/>
</dbReference>
<dbReference type="AlphaFoldDB" id="A0A3N0VS87"/>
<dbReference type="RefSeq" id="WP_123263705.1">
    <property type="nucleotide sequence ID" value="NZ_RJTX01000004.1"/>
</dbReference>
<evidence type="ECO:0000313" key="3">
    <source>
        <dbReference type="Proteomes" id="UP000269375"/>
    </source>
</evidence>
<evidence type="ECO:0000313" key="2">
    <source>
        <dbReference type="EMBL" id="TDX91945.1"/>
    </source>
</evidence>
<keyword evidence="4" id="KW-1185">Reference proteome</keyword>
<evidence type="ECO:0000313" key="4">
    <source>
        <dbReference type="Proteomes" id="UP000295709"/>
    </source>
</evidence>
<proteinExistence type="predicted"/>
<dbReference type="Proteomes" id="UP000295709">
    <property type="component" value="Unassembled WGS sequence"/>
</dbReference>
<reference evidence="2 4" key="2">
    <citation type="submission" date="2019-03" db="EMBL/GenBank/DDBJ databases">
        <title>Genomic Encyclopedia of Archaeal and Bacterial Type Strains, Phase II (KMG-II): from individual species to whole genera.</title>
        <authorList>
            <person name="Goeker M."/>
        </authorList>
    </citation>
    <scope>NUCLEOTIDE SEQUENCE [LARGE SCALE GENOMIC DNA]</scope>
    <source>
        <strain evidence="2 4">DSM 15235</strain>
    </source>
</reference>
<comment type="caution">
    <text evidence="1">The sequence shown here is derived from an EMBL/GenBank/DDBJ whole genome shotgun (WGS) entry which is preliminary data.</text>
</comment>
<dbReference type="Proteomes" id="UP000269375">
    <property type="component" value="Unassembled WGS sequence"/>
</dbReference>
<accession>A0A3N0VS87</accession>
<sequence length="254" mass="28802">MRNLEKNIDCLEKKLELMSYILQINPREDLERSQPSISEKNKNSVIDFFGLLKINFDEIIDSAIVNEGVEIYNQLGSIIPGLTSSFEIDFNDFKRIIANPLYLRFDYCNFHLLINGGNLNIGLAISSSNTLDLDNDKLFELENGKFVNRSSEDFSIKRNEFLRIGGIKDQIESQIPSKKATEIIQFKLLSVLAYNTAVSHSVKIAKLKFTMFIVPQSYTQNHDKVGRISMAVCPEIPGVNTNEIINYNAGDLKP</sequence>
<evidence type="ECO:0000313" key="1">
    <source>
        <dbReference type="EMBL" id="ROH95672.1"/>
    </source>
</evidence>
<gene>
    <name evidence="2" type="ORF">BCF50_3087</name>
    <name evidence="1" type="ORF">EGI05_14160</name>
</gene>
<organism evidence="1 3">
    <name type="scientific">Chryseobacterium daecheongense</name>
    <dbReference type="NCBI Taxonomy" id="192389"/>
    <lineage>
        <taxon>Bacteria</taxon>
        <taxon>Pseudomonadati</taxon>
        <taxon>Bacteroidota</taxon>
        <taxon>Flavobacteriia</taxon>
        <taxon>Flavobacteriales</taxon>
        <taxon>Weeksellaceae</taxon>
        <taxon>Chryseobacterium group</taxon>
        <taxon>Chryseobacterium</taxon>
    </lineage>
</organism>